<proteinExistence type="predicted"/>
<evidence type="ECO:0000256" key="6">
    <source>
        <dbReference type="SAM" id="MobiDB-lite"/>
    </source>
</evidence>
<dbReference type="RefSeq" id="WP_379961364.1">
    <property type="nucleotide sequence ID" value="NZ_JAUYVI010000009.1"/>
</dbReference>
<evidence type="ECO:0000256" key="4">
    <source>
        <dbReference type="ARBA" id="ARBA00033738"/>
    </source>
</evidence>
<dbReference type="CDD" id="cd00657">
    <property type="entry name" value="Ferritin_like"/>
    <property type="match status" value="1"/>
</dbReference>
<evidence type="ECO:0000256" key="3">
    <source>
        <dbReference type="ARBA" id="ARBA00023004"/>
    </source>
</evidence>
<name>A0ABU0YVI9_9PROT</name>
<evidence type="ECO:0000313" key="8">
    <source>
        <dbReference type="Proteomes" id="UP001230156"/>
    </source>
</evidence>
<comment type="caution">
    <text evidence="7">The sequence shown here is derived from an EMBL/GenBank/DDBJ whole genome shotgun (WGS) entry which is preliminary data.</text>
</comment>
<dbReference type="InterPro" id="IPR009078">
    <property type="entry name" value="Ferritin-like_SF"/>
</dbReference>
<gene>
    <name evidence="7" type="ORF">Q8A70_26260</name>
</gene>
<evidence type="ECO:0000256" key="2">
    <source>
        <dbReference type="ARBA" id="ARBA00022723"/>
    </source>
</evidence>
<keyword evidence="3" id="KW-0408">Iron</keyword>
<evidence type="ECO:0000313" key="7">
    <source>
        <dbReference type="EMBL" id="MDQ7251217.1"/>
    </source>
</evidence>
<dbReference type="EMBL" id="JAUYVI010000009">
    <property type="protein sequence ID" value="MDQ7251217.1"/>
    <property type="molecule type" value="Genomic_DNA"/>
</dbReference>
<dbReference type="InterPro" id="IPR054581">
    <property type="entry name" value="EncFtn-like"/>
</dbReference>
<sequence length="141" mass="15028">MASSSASLHEDEGKLNPKTIDQHRAYVSLQEELEAADWYNQRVEGATDPELAAILAHNRDEEKEHAAMVLEWLRRGDPKLDEHLRTYLFTEGSILDIEVAAEHGGGEETGSGDSGGGSTPADSSLGIGSLRGTGSLIVTGA</sequence>
<keyword evidence="2" id="KW-0479">Metal-binding</keyword>
<feature type="region of interest" description="Disordered" evidence="6">
    <location>
        <begin position="99"/>
        <end position="141"/>
    </location>
</feature>
<dbReference type="Proteomes" id="UP001230156">
    <property type="component" value="Unassembled WGS sequence"/>
</dbReference>
<comment type="subcellular location">
    <subcellularLocation>
        <location evidence="4">Encapsulin nanocompartment</location>
    </subcellularLocation>
</comment>
<feature type="compositionally biased region" description="Gly residues" evidence="6">
    <location>
        <begin position="107"/>
        <end position="118"/>
    </location>
</feature>
<protein>
    <submittedName>
        <fullName evidence="7">Ferritin-like domain-containing protein</fullName>
    </submittedName>
</protein>
<dbReference type="SUPFAM" id="SSF47240">
    <property type="entry name" value="Ferritin-like"/>
    <property type="match status" value="1"/>
</dbReference>
<keyword evidence="8" id="KW-1185">Reference proteome</keyword>
<keyword evidence="5" id="KW-1284">Encapsulin nanocompartment</keyword>
<evidence type="ECO:0000256" key="1">
    <source>
        <dbReference type="ARBA" id="ARBA00022434"/>
    </source>
</evidence>
<reference evidence="8" key="1">
    <citation type="submission" date="2023-08" db="EMBL/GenBank/DDBJ databases">
        <title>Rhodospirillaceae gen. nov., a novel taxon isolated from the Yangtze River Yuezi River estuary sludge.</title>
        <authorList>
            <person name="Ruan L."/>
        </authorList>
    </citation>
    <scope>NUCLEOTIDE SEQUENCE [LARGE SCALE GENOMIC DNA]</scope>
    <source>
        <strain evidence="8">R-7</strain>
    </source>
</reference>
<keyword evidence="1" id="KW-0409">Iron storage</keyword>
<dbReference type="Gene3D" id="6.10.140.1960">
    <property type="match status" value="1"/>
</dbReference>
<evidence type="ECO:0000256" key="5">
    <source>
        <dbReference type="ARBA" id="ARBA00033787"/>
    </source>
</evidence>
<organism evidence="7 8">
    <name type="scientific">Dongia sedimenti</name>
    <dbReference type="NCBI Taxonomy" id="3064282"/>
    <lineage>
        <taxon>Bacteria</taxon>
        <taxon>Pseudomonadati</taxon>
        <taxon>Pseudomonadota</taxon>
        <taxon>Alphaproteobacteria</taxon>
        <taxon>Rhodospirillales</taxon>
        <taxon>Dongiaceae</taxon>
        <taxon>Dongia</taxon>
    </lineage>
</organism>
<dbReference type="NCBIfam" id="TIGR04535">
    <property type="entry name" value="ferrit_encaps"/>
    <property type="match status" value="1"/>
</dbReference>
<accession>A0ABU0YVI9</accession>
<dbReference type="InterPro" id="IPR030907">
    <property type="entry name" value="Ferrit_encaps"/>
</dbReference>
<dbReference type="Pfam" id="PF22277">
    <property type="entry name" value="EncFtn-like"/>
    <property type="match status" value="1"/>
</dbReference>